<evidence type="ECO:0000313" key="22">
    <source>
        <dbReference type="Proteomes" id="UP000235371"/>
    </source>
</evidence>
<keyword evidence="7" id="KW-0547">Nucleotide-binding</keyword>
<dbReference type="GO" id="GO:0003678">
    <property type="term" value="F:DNA helicase activity"/>
    <property type="evidence" value="ECO:0007669"/>
    <property type="project" value="UniProtKB-EC"/>
</dbReference>
<keyword evidence="16" id="KW-0539">Nucleus</keyword>
<reference evidence="21 22" key="1">
    <citation type="submission" date="2016-04" db="EMBL/GenBank/DDBJ databases">
        <title>A degradative enzymes factory behind the ericoid mycorrhizal symbiosis.</title>
        <authorList>
            <consortium name="DOE Joint Genome Institute"/>
            <person name="Martino E."/>
            <person name="Morin E."/>
            <person name="Grelet G."/>
            <person name="Kuo A."/>
            <person name="Kohler A."/>
            <person name="Daghino S."/>
            <person name="Barry K."/>
            <person name="Choi C."/>
            <person name="Cichocki N."/>
            <person name="Clum A."/>
            <person name="Copeland A."/>
            <person name="Hainaut M."/>
            <person name="Haridas S."/>
            <person name="Labutti K."/>
            <person name="Lindquist E."/>
            <person name="Lipzen A."/>
            <person name="Khouja H.-R."/>
            <person name="Murat C."/>
            <person name="Ohm R."/>
            <person name="Olson A."/>
            <person name="Spatafora J."/>
            <person name="Veneault-Fourrey C."/>
            <person name="Henrissat B."/>
            <person name="Grigoriev I."/>
            <person name="Martin F."/>
            <person name="Perotto S."/>
        </authorList>
    </citation>
    <scope>NUCLEOTIDE SEQUENCE [LARGE SCALE GENOMIC DNA]</scope>
    <source>
        <strain evidence="21 22">E</strain>
    </source>
</reference>
<evidence type="ECO:0000256" key="1">
    <source>
        <dbReference type="ARBA" id="ARBA00004123"/>
    </source>
</evidence>
<evidence type="ECO:0000256" key="10">
    <source>
        <dbReference type="ARBA" id="ARBA00022806"/>
    </source>
</evidence>
<dbReference type="GO" id="GO:0016787">
    <property type="term" value="F:hydrolase activity"/>
    <property type="evidence" value="ECO:0007669"/>
    <property type="project" value="UniProtKB-KW"/>
</dbReference>
<dbReference type="SUPFAM" id="SSF100939">
    <property type="entry name" value="SPOC domain-like"/>
    <property type="match status" value="1"/>
</dbReference>
<evidence type="ECO:0000256" key="15">
    <source>
        <dbReference type="ARBA" id="ARBA00023204"/>
    </source>
</evidence>
<dbReference type="PANTHER" id="PTHR12604:SF4">
    <property type="entry name" value="X-RAY REPAIR CROSS-COMPLEMENTING PROTEIN 5"/>
    <property type="match status" value="1"/>
</dbReference>
<evidence type="ECO:0000313" key="21">
    <source>
        <dbReference type="EMBL" id="PMD66365.1"/>
    </source>
</evidence>
<dbReference type="Pfam" id="PF03731">
    <property type="entry name" value="Ku_N"/>
    <property type="match status" value="1"/>
</dbReference>
<dbReference type="Gene3D" id="3.40.50.410">
    <property type="entry name" value="von Willebrand factor, type A domain"/>
    <property type="match status" value="1"/>
</dbReference>
<evidence type="ECO:0000256" key="5">
    <source>
        <dbReference type="ARBA" id="ARBA00021792"/>
    </source>
</evidence>
<keyword evidence="22" id="KW-1185">Reference proteome</keyword>
<evidence type="ECO:0000256" key="7">
    <source>
        <dbReference type="ARBA" id="ARBA00022741"/>
    </source>
</evidence>
<dbReference type="GO" id="GO:0042162">
    <property type="term" value="F:telomeric DNA binding"/>
    <property type="evidence" value="ECO:0007669"/>
    <property type="project" value="InterPro"/>
</dbReference>
<dbReference type="Pfam" id="PF08785">
    <property type="entry name" value="Ku_PK_bind"/>
    <property type="match status" value="1"/>
</dbReference>
<dbReference type="InterPro" id="IPR016194">
    <property type="entry name" value="SPOC-like_C_dom_sf"/>
</dbReference>
<dbReference type="InterPro" id="IPR014893">
    <property type="entry name" value="Ku_PK_bind"/>
</dbReference>
<keyword evidence="14" id="KW-0233">DNA recombination</keyword>
<dbReference type="CDD" id="cd00873">
    <property type="entry name" value="KU80"/>
    <property type="match status" value="1"/>
</dbReference>
<dbReference type="FunFam" id="3.40.50.410:FF:000073">
    <property type="entry name" value="ATP-dependent DNA helicase II subunit 2"/>
    <property type="match status" value="1"/>
</dbReference>
<comment type="function">
    <text evidence="17">Single-stranded DNA-dependent ATP-dependent helicase. Involved in non-homologous end joining (NHEJ) DNA double strand break repair. DNA-binding is sequence-independent but has a high affinity to nicks in double-stranded DNA and to the ends of duplex DNA. Binds to naturally occurring chromosomal ends, and therefore provides chromosomal end protection. Required also for telomere recombination to repair telomeric ends in the absence of telomerase. KU70, of the KU70/KU80 heterodimer, binds to the stem loop of TLC1, the RNA component of telomerase. Involved in telomere maintenance. Interacts with telomeric repeats and subtelomeric sequences thereby controlling telomere length and protecting against subtelomeric rearrangement. Maintains telomeric chromatin, which is involved in silencing the expression of genes located at the telomere. Required for mating-type switching.</text>
</comment>
<evidence type="ECO:0000256" key="13">
    <source>
        <dbReference type="ARBA" id="ARBA00023125"/>
    </source>
</evidence>
<keyword evidence="15" id="KW-0234">DNA repair</keyword>
<dbReference type="RefSeq" id="XP_024743269.1">
    <property type="nucleotide sequence ID" value="XM_024879032.1"/>
</dbReference>
<dbReference type="Gene3D" id="2.40.290.10">
    <property type="match status" value="1"/>
</dbReference>
<dbReference type="GO" id="GO:0003684">
    <property type="term" value="F:damaged DNA binding"/>
    <property type="evidence" value="ECO:0007669"/>
    <property type="project" value="InterPro"/>
</dbReference>
<dbReference type="AlphaFoldDB" id="A0A2J6TTM1"/>
<dbReference type="PANTHER" id="PTHR12604">
    <property type="entry name" value="KU AUTOANTIGEN DNA HELICASE"/>
    <property type="match status" value="1"/>
</dbReference>
<dbReference type="InterPro" id="IPR036494">
    <property type="entry name" value="Ku_C_sf"/>
</dbReference>
<dbReference type="InParanoid" id="A0A2J6TTM1"/>
<evidence type="ECO:0000256" key="17">
    <source>
        <dbReference type="ARBA" id="ARBA00024890"/>
    </source>
</evidence>
<evidence type="ECO:0000256" key="18">
    <source>
        <dbReference type="ARBA" id="ARBA00031847"/>
    </source>
</evidence>
<keyword evidence="13" id="KW-0238">DNA-binding</keyword>
<evidence type="ECO:0000256" key="12">
    <source>
        <dbReference type="ARBA" id="ARBA00022895"/>
    </source>
</evidence>
<protein>
    <recommendedName>
        <fullName evidence="5">ATP-dependent DNA helicase II subunit 2</fullName>
        <ecNumber evidence="4">3.6.4.12</ecNumber>
    </recommendedName>
    <alternativeName>
        <fullName evidence="18">ATP-dependent DNA helicase II subunit Ku80</fullName>
    </alternativeName>
</protein>
<dbReference type="FunFam" id="1.10.1600.10:FF:000002">
    <property type="entry name" value="X-ray repair cross-complementing protein 5"/>
    <property type="match status" value="1"/>
</dbReference>
<dbReference type="GO" id="GO:0000781">
    <property type="term" value="C:chromosome, telomeric region"/>
    <property type="evidence" value="ECO:0007669"/>
    <property type="project" value="UniProtKB-SubCell"/>
</dbReference>
<dbReference type="InterPro" id="IPR036465">
    <property type="entry name" value="vWFA_dom_sf"/>
</dbReference>
<evidence type="ECO:0000256" key="14">
    <source>
        <dbReference type="ARBA" id="ARBA00023172"/>
    </source>
</evidence>
<sequence>MAAPNKQATVYIVDLGSTMGECNSGRVETDLDFGMKYIWDKIATTMAANLKGGNLGVIGLRTDETNNPLDVDGYENLSVLRPLGNMEMGHLTSLQTKITPSGTDAGDAISAIVLAIHMITEFTTLKSGKPGSYARKIVLLTDGQGMIEDEGMEQIATKINECGINLVVIGIDFDDNEFGFKEEDKSSLKQRNEGVLRRLTELCENGIVGTAAEAIANLAIPDIKPTRPWSTYKGRLTLGDPQKYETTAMYIDVERYFRAHIAKPVSAKSFVTKIPMESTQSSNTINGDIDMTDAPANGDDFTVVRSSRTYRVNDASAPGGRRDIALEELARGYEYGRTTVHISDSDENVTNFETTQSFSIIGFIPNDKFERYLNMGESRVTIAQPINDKARMAFSSLVHALFELESYAVARIVEKDGKAPQIILLAPSIEPDLESLIDVPLPFAEDLRVYRFPPLDRVITASGSTLKKHRYLPDDDLVGAMSDYVDSMNLSTAGTDEEGQPAEYMNVEETFTPIIHRINQAIRQRAIFPNDPIAPASPILTKWSQPPEDLASQSAHKLEKLIAAANVQKVPPKVKGTRGRREVLKPLSGLDVEALLNREKREKISPNNTIPEFKQMLASPADDNVVYDAAKQIANIIRMHITNSTGNAKYEEVKADMKVFREFMIEFELPEIWNDFIRDFKKRVAKGDLGGDRRAFWNSLRWINLGLIDKEALEISDVTEKEANEFHSLDSDLPTRSRGH</sequence>
<dbReference type="InterPro" id="IPR005161">
    <property type="entry name" value="Ku_N"/>
</dbReference>
<dbReference type="OrthoDB" id="30826at2759"/>
<dbReference type="GeneID" id="36587109"/>
<dbReference type="Gene3D" id="1.10.1600.10">
    <property type="match status" value="1"/>
</dbReference>
<organism evidence="21 22">
    <name type="scientific">Hyaloscypha bicolor E</name>
    <dbReference type="NCBI Taxonomy" id="1095630"/>
    <lineage>
        <taxon>Eukaryota</taxon>
        <taxon>Fungi</taxon>
        <taxon>Dikarya</taxon>
        <taxon>Ascomycota</taxon>
        <taxon>Pezizomycotina</taxon>
        <taxon>Leotiomycetes</taxon>
        <taxon>Helotiales</taxon>
        <taxon>Hyaloscyphaceae</taxon>
        <taxon>Hyaloscypha</taxon>
        <taxon>Hyaloscypha bicolor</taxon>
    </lineage>
</organism>
<evidence type="ECO:0000256" key="11">
    <source>
        <dbReference type="ARBA" id="ARBA00022840"/>
    </source>
</evidence>
<keyword evidence="10" id="KW-0347">Helicase</keyword>
<comment type="subcellular location">
    <subcellularLocation>
        <location evidence="2">Chromosome</location>
        <location evidence="2">Telomere</location>
    </subcellularLocation>
    <subcellularLocation>
        <location evidence="1">Nucleus</location>
    </subcellularLocation>
</comment>
<accession>A0A2J6TTM1</accession>
<dbReference type="GO" id="GO:0003690">
    <property type="term" value="F:double-stranded DNA binding"/>
    <property type="evidence" value="ECO:0007669"/>
    <property type="project" value="TreeGrafter"/>
</dbReference>
<comment type="catalytic activity">
    <reaction evidence="19">
        <text>ATP + H2O = ADP + phosphate + H(+)</text>
        <dbReference type="Rhea" id="RHEA:13065"/>
        <dbReference type="ChEBI" id="CHEBI:15377"/>
        <dbReference type="ChEBI" id="CHEBI:15378"/>
        <dbReference type="ChEBI" id="CHEBI:30616"/>
        <dbReference type="ChEBI" id="CHEBI:43474"/>
        <dbReference type="ChEBI" id="CHEBI:456216"/>
        <dbReference type="EC" id="3.6.4.12"/>
    </reaction>
</comment>
<evidence type="ECO:0000259" key="20">
    <source>
        <dbReference type="SMART" id="SM00559"/>
    </source>
</evidence>
<comment type="similarity">
    <text evidence="3">Belongs to the ku80 family.</text>
</comment>
<dbReference type="EMBL" id="KZ613743">
    <property type="protein sequence ID" value="PMD66365.1"/>
    <property type="molecule type" value="Genomic_DNA"/>
</dbReference>
<dbReference type="STRING" id="1095630.A0A2J6TTM1"/>
<dbReference type="GO" id="GO:0005524">
    <property type="term" value="F:ATP binding"/>
    <property type="evidence" value="ECO:0007669"/>
    <property type="project" value="UniProtKB-KW"/>
</dbReference>
<keyword evidence="6" id="KW-0158">Chromosome</keyword>
<keyword evidence="12" id="KW-0779">Telomere</keyword>
<evidence type="ECO:0000256" key="6">
    <source>
        <dbReference type="ARBA" id="ARBA00022454"/>
    </source>
</evidence>
<evidence type="ECO:0000256" key="16">
    <source>
        <dbReference type="ARBA" id="ARBA00023242"/>
    </source>
</evidence>
<dbReference type="Proteomes" id="UP000235371">
    <property type="component" value="Unassembled WGS sequence"/>
</dbReference>
<dbReference type="SUPFAM" id="SSF101420">
    <property type="entry name" value="C-terminal domain of Ku80"/>
    <property type="match status" value="1"/>
</dbReference>
<dbReference type="InterPro" id="IPR006164">
    <property type="entry name" value="DNA_bd_Ku70/Ku80"/>
</dbReference>
<keyword evidence="8" id="KW-0227">DNA damage</keyword>
<dbReference type="SUPFAM" id="SSF53300">
    <property type="entry name" value="vWA-like"/>
    <property type="match status" value="1"/>
</dbReference>
<evidence type="ECO:0000256" key="4">
    <source>
        <dbReference type="ARBA" id="ARBA00012551"/>
    </source>
</evidence>
<dbReference type="FunCoup" id="A0A2J6TTM1">
    <property type="interactions" value="132"/>
</dbReference>
<feature type="domain" description="Ku" evidence="20">
    <location>
        <begin position="321"/>
        <end position="458"/>
    </location>
</feature>
<dbReference type="EC" id="3.6.4.12" evidence="4"/>
<dbReference type="InterPro" id="IPR024193">
    <property type="entry name" value="Ku80"/>
</dbReference>
<keyword evidence="9" id="KW-0378">Hydrolase</keyword>
<evidence type="ECO:0000256" key="2">
    <source>
        <dbReference type="ARBA" id="ARBA00004574"/>
    </source>
</evidence>
<name>A0A2J6TTM1_9HELO</name>
<dbReference type="GO" id="GO:0000723">
    <property type="term" value="P:telomere maintenance"/>
    <property type="evidence" value="ECO:0007669"/>
    <property type="project" value="InterPro"/>
</dbReference>
<dbReference type="SMART" id="SM00559">
    <property type="entry name" value="Ku78"/>
    <property type="match status" value="1"/>
</dbReference>
<dbReference type="GO" id="GO:0043564">
    <property type="term" value="C:Ku70:Ku80 complex"/>
    <property type="evidence" value="ECO:0007669"/>
    <property type="project" value="InterPro"/>
</dbReference>
<dbReference type="GO" id="GO:0006310">
    <property type="term" value="P:DNA recombination"/>
    <property type="evidence" value="ECO:0007669"/>
    <property type="project" value="UniProtKB-KW"/>
</dbReference>
<evidence type="ECO:0000256" key="8">
    <source>
        <dbReference type="ARBA" id="ARBA00022763"/>
    </source>
</evidence>
<evidence type="ECO:0000256" key="3">
    <source>
        <dbReference type="ARBA" id="ARBA00007726"/>
    </source>
</evidence>
<evidence type="ECO:0000256" key="9">
    <source>
        <dbReference type="ARBA" id="ARBA00022801"/>
    </source>
</evidence>
<dbReference type="Pfam" id="PF02735">
    <property type="entry name" value="Ku"/>
    <property type="match status" value="1"/>
</dbReference>
<dbReference type="Gene3D" id="1.25.40.240">
    <property type="entry name" value="Ku, C-terminal domain"/>
    <property type="match status" value="1"/>
</dbReference>
<evidence type="ECO:0000256" key="19">
    <source>
        <dbReference type="ARBA" id="ARBA00047995"/>
    </source>
</evidence>
<keyword evidence="11" id="KW-0067">ATP-binding</keyword>
<proteinExistence type="inferred from homology"/>
<gene>
    <name evidence="21" type="ORF">K444DRAFT_606641</name>
</gene>
<dbReference type="GO" id="GO:0006303">
    <property type="term" value="P:double-strand break repair via nonhomologous end joining"/>
    <property type="evidence" value="ECO:0007669"/>
    <property type="project" value="InterPro"/>
</dbReference>